<feature type="transmembrane region" description="Helical" evidence="2">
    <location>
        <begin position="55"/>
        <end position="79"/>
    </location>
</feature>
<keyword evidence="2" id="KW-1133">Transmembrane helix</keyword>
<dbReference type="EMBL" id="CP012159">
    <property type="protein sequence ID" value="AKT41469.1"/>
    <property type="molecule type" value="Genomic_DNA"/>
</dbReference>
<evidence type="ECO:0000256" key="2">
    <source>
        <dbReference type="SAM" id="Phobius"/>
    </source>
</evidence>
<accession>A0A0K1EKQ7</accession>
<feature type="region of interest" description="Disordered" evidence="1">
    <location>
        <begin position="1"/>
        <end position="21"/>
    </location>
</feature>
<dbReference type="AlphaFoldDB" id="A0A0K1EKQ7"/>
<dbReference type="STRING" id="52.CMC5_056720"/>
<proteinExistence type="predicted"/>
<reference evidence="3 4" key="1">
    <citation type="submission" date="2015-07" db="EMBL/GenBank/DDBJ databases">
        <title>Genome analysis of myxobacterium Chondromyces crocatus Cm c5 reveals a high potential for natural compound synthesis and the genetic basis for the loss of fruiting body formation.</title>
        <authorList>
            <person name="Zaburannyi N."/>
            <person name="Bunk B."/>
            <person name="Maier J."/>
            <person name="Overmann J."/>
            <person name="Mueller R."/>
        </authorList>
    </citation>
    <scope>NUCLEOTIDE SEQUENCE [LARGE SCALE GENOMIC DNA]</scope>
    <source>
        <strain evidence="3 4">Cm c5</strain>
    </source>
</reference>
<protein>
    <submittedName>
        <fullName evidence="3">Uncharacterized protein</fullName>
    </submittedName>
</protein>
<feature type="compositionally biased region" description="Pro residues" evidence="1">
    <location>
        <begin position="7"/>
        <end position="21"/>
    </location>
</feature>
<sequence>MMTSPADAPPPWPPQITRRPPPPVAGFSSQMRLWSFWTLISVSWAVPAWNEESLVAKLTLGAITLIGLCGGLFGLARAWRERQAYPRLLAAHAEKDRRLVPAWARVDKSVFGAERVATSDGVDRLLGYEMALELTVWLPDTREADHRHALERLTLSCRHDVEPHVASALGTSTWLEIAYDPLERTILPQHLVTPNGAKIPVQPLR</sequence>
<evidence type="ECO:0000256" key="1">
    <source>
        <dbReference type="SAM" id="MobiDB-lite"/>
    </source>
</evidence>
<keyword evidence="2" id="KW-0472">Membrane</keyword>
<dbReference type="RefSeq" id="WP_050433257.1">
    <property type="nucleotide sequence ID" value="NZ_CP012159.1"/>
</dbReference>
<evidence type="ECO:0000313" key="3">
    <source>
        <dbReference type="EMBL" id="AKT41469.1"/>
    </source>
</evidence>
<dbReference type="KEGG" id="ccro:CMC5_056720"/>
<keyword evidence="2" id="KW-0812">Transmembrane</keyword>
<keyword evidence="4" id="KW-1185">Reference proteome</keyword>
<name>A0A0K1EKQ7_CHOCO</name>
<gene>
    <name evidence="3" type="ORF">CMC5_056720</name>
</gene>
<dbReference type="Proteomes" id="UP000067626">
    <property type="component" value="Chromosome"/>
</dbReference>
<organism evidence="3 4">
    <name type="scientific">Chondromyces crocatus</name>
    <dbReference type="NCBI Taxonomy" id="52"/>
    <lineage>
        <taxon>Bacteria</taxon>
        <taxon>Pseudomonadati</taxon>
        <taxon>Myxococcota</taxon>
        <taxon>Polyangia</taxon>
        <taxon>Polyangiales</taxon>
        <taxon>Polyangiaceae</taxon>
        <taxon>Chondromyces</taxon>
    </lineage>
</organism>
<evidence type="ECO:0000313" key="4">
    <source>
        <dbReference type="Proteomes" id="UP000067626"/>
    </source>
</evidence>